<evidence type="ECO:0000313" key="7">
    <source>
        <dbReference type="Proteomes" id="UP000282454"/>
    </source>
</evidence>
<dbReference type="SUPFAM" id="SSF46689">
    <property type="entry name" value="Homeodomain-like"/>
    <property type="match status" value="1"/>
</dbReference>
<proteinExistence type="predicted"/>
<dbReference type="InterPro" id="IPR049484">
    <property type="entry name" value="Rv0078-like_C"/>
</dbReference>
<dbReference type="InterPro" id="IPR009057">
    <property type="entry name" value="Homeodomain-like_sf"/>
</dbReference>
<evidence type="ECO:0000256" key="1">
    <source>
        <dbReference type="ARBA" id="ARBA00023015"/>
    </source>
</evidence>
<dbReference type="GO" id="GO:0003700">
    <property type="term" value="F:DNA-binding transcription factor activity"/>
    <property type="evidence" value="ECO:0007669"/>
    <property type="project" value="TreeGrafter"/>
</dbReference>
<keyword evidence="3" id="KW-0804">Transcription</keyword>
<dbReference type="Pfam" id="PF00440">
    <property type="entry name" value="TetR_N"/>
    <property type="match status" value="1"/>
</dbReference>
<keyword evidence="1" id="KW-0805">Transcription regulation</keyword>
<evidence type="ECO:0000256" key="4">
    <source>
        <dbReference type="PROSITE-ProRule" id="PRU00335"/>
    </source>
</evidence>
<dbReference type="PANTHER" id="PTHR30055">
    <property type="entry name" value="HTH-TYPE TRANSCRIPTIONAL REGULATOR RUTR"/>
    <property type="match status" value="1"/>
</dbReference>
<sequence>MPTARPRREDYSESTRQALVDSAVALFTKQGYAATSLDAIARRARVTKGALYHHFSGKQAVFEAAFGAVERAVLAKLGQVVAGPGTPWDRAVSGLQAYVQVCLEPSYQRIAIHEGPVVMGWERWREAEEHFSFGLVKGAIEALVDAGEIDDLPVEVTARILFGALQTGAAIIAGADDPRKAGADVSRTIIRVLEGMRVAGHDGTAPTEGTQPAPQALLRELRG</sequence>
<dbReference type="PANTHER" id="PTHR30055:SF234">
    <property type="entry name" value="HTH-TYPE TRANSCRIPTIONAL REGULATOR BETI"/>
    <property type="match status" value="1"/>
</dbReference>
<dbReference type="SUPFAM" id="SSF48498">
    <property type="entry name" value="Tetracyclin repressor-like, C-terminal domain"/>
    <property type="match status" value="1"/>
</dbReference>
<dbReference type="InterPro" id="IPR036271">
    <property type="entry name" value="Tet_transcr_reg_TetR-rel_C_sf"/>
</dbReference>
<dbReference type="PRINTS" id="PR00455">
    <property type="entry name" value="HTHTETR"/>
</dbReference>
<dbReference type="AlphaFoldDB" id="A0A421AZN3"/>
<evidence type="ECO:0000256" key="2">
    <source>
        <dbReference type="ARBA" id="ARBA00023125"/>
    </source>
</evidence>
<dbReference type="PROSITE" id="PS50977">
    <property type="entry name" value="HTH_TETR_2"/>
    <property type="match status" value="1"/>
</dbReference>
<feature type="DNA-binding region" description="H-T-H motif" evidence="4">
    <location>
        <begin position="36"/>
        <end position="55"/>
    </location>
</feature>
<dbReference type="InterPro" id="IPR050109">
    <property type="entry name" value="HTH-type_TetR-like_transc_reg"/>
</dbReference>
<reference evidence="6 7" key="1">
    <citation type="submission" date="2018-10" db="EMBL/GenBank/DDBJ databases">
        <title>Genomic Encyclopedia of Archaeal and Bacterial Type Strains, Phase II (KMG-II): from individual species to whole genera.</title>
        <authorList>
            <person name="Goeker M."/>
        </authorList>
    </citation>
    <scope>NUCLEOTIDE SEQUENCE [LARGE SCALE GENOMIC DNA]</scope>
    <source>
        <strain evidence="6 7">DSM 45657</strain>
    </source>
</reference>
<evidence type="ECO:0000259" key="5">
    <source>
        <dbReference type="PROSITE" id="PS50977"/>
    </source>
</evidence>
<gene>
    <name evidence="6" type="ORF">CLV68_4812</name>
</gene>
<evidence type="ECO:0000313" key="6">
    <source>
        <dbReference type="EMBL" id="RLK55327.1"/>
    </source>
</evidence>
<dbReference type="InterPro" id="IPR023772">
    <property type="entry name" value="DNA-bd_HTH_TetR-type_CS"/>
</dbReference>
<comment type="caution">
    <text evidence="6">The sequence shown here is derived from an EMBL/GenBank/DDBJ whole genome shotgun (WGS) entry which is preliminary data.</text>
</comment>
<dbReference type="GO" id="GO:0000976">
    <property type="term" value="F:transcription cis-regulatory region binding"/>
    <property type="evidence" value="ECO:0007669"/>
    <property type="project" value="TreeGrafter"/>
</dbReference>
<keyword evidence="7" id="KW-1185">Reference proteome</keyword>
<dbReference type="EMBL" id="RCDD01000004">
    <property type="protein sequence ID" value="RLK55327.1"/>
    <property type="molecule type" value="Genomic_DNA"/>
</dbReference>
<evidence type="ECO:0000256" key="3">
    <source>
        <dbReference type="ARBA" id="ARBA00023163"/>
    </source>
</evidence>
<dbReference type="Proteomes" id="UP000282454">
    <property type="component" value="Unassembled WGS sequence"/>
</dbReference>
<organism evidence="6 7">
    <name type="scientific">Actinokineospora cianjurensis</name>
    <dbReference type="NCBI Taxonomy" id="585224"/>
    <lineage>
        <taxon>Bacteria</taxon>
        <taxon>Bacillati</taxon>
        <taxon>Actinomycetota</taxon>
        <taxon>Actinomycetes</taxon>
        <taxon>Pseudonocardiales</taxon>
        <taxon>Pseudonocardiaceae</taxon>
        <taxon>Actinokineospora</taxon>
    </lineage>
</organism>
<keyword evidence="2 4" id="KW-0238">DNA-binding</keyword>
<protein>
    <submittedName>
        <fullName evidence="6">TetR family transcriptional regulator</fullName>
    </submittedName>
</protein>
<feature type="domain" description="HTH tetR-type" evidence="5">
    <location>
        <begin position="13"/>
        <end position="73"/>
    </location>
</feature>
<name>A0A421AZN3_9PSEU</name>
<dbReference type="Gene3D" id="1.10.357.10">
    <property type="entry name" value="Tetracycline Repressor, domain 2"/>
    <property type="match status" value="1"/>
</dbReference>
<dbReference type="InterPro" id="IPR001647">
    <property type="entry name" value="HTH_TetR"/>
</dbReference>
<dbReference type="PROSITE" id="PS01081">
    <property type="entry name" value="HTH_TETR_1"/>
    <property type="match status" value="1"/>
</dbReference>
<dbReference type="Pfam" id="PF21351">
    <property type="entry name" value="TetR_C_41"/>
    <property type="match status" value="1"/>
</dbReference>
<accession>A0A421AZN3</accession>